<feature type="transmembrane region" description="Helical" evidence="1">
    <location>
        <begin position="84"/>
        <end position="108"/>
    </location>
</feature>
<gene>
    <name evidence="2" type="ORF">GJJ20_16650</name>
</gene>
<name>A0A6A8ELN3_KLEPN</name>
<reference evidence="2" key="1">
    <citation type="submission" date="2019-10" db="EMBL/GenBank/DDBJ databases">
        <title>Molecular typing, antibiotic resistance determination and virulence profiling for 36 multidrug-resistant clinical Klebsiella pneumoniae isolates using second- and third-generation sequencing.</title>
        <authorList>
            <person name="Shelenkov A."/>
            <person name="Mikhaylova Y."/>
            <person name="Yanushevich Y."/>
            <person name="Samoilov A."/>
            <person name="Petrova L."/>
            <person name="Fomina V."/>
            <person name="Gusarov V."/>
            <person name="Zamyatin M."/>
            <person name="Shagin D."/>
        </authorList>
    </citation>
    <scope>NUCLEOTIDE SEQUENCE</scope>
    <source>
        <strain evidence="2">CriePir152</strain>
    </source>
</reference>
<proteinExistence type="predicted"/>
<feature type="transmembrane region" description="Helical" evidence="1">
    <location>
        <begin position="114"/>
        <end position="140"/>
    </location>
</feature>
<accession>A0A6A8ELN3</accession>
<comment type="caution">
    <text evidence="2">The sequence shown here is derived from an EMBL/GenBank/DDBJ whole genome shotgun (WGS) entry which is preliminary data.</text>
</comment>
<evidence type="ECO:0000256" key="1">
    <source>
        <dbReference type="SAM" id="Phobius"/>
    </source>
</evidence>
<evidence type="ECO:0000313" key="2">
    <source>
        <dbReference type="EMBL" id="MRJ81575.1"/>
    </source>
</evidence>
<dbReference type="InterPro" id="IPR031892">
    <property type="entry name" value="RexB"/>
</dbReference>
<dbReference type="AlphaFoldDB" id="A0A6A8ELN3"/>
<organism evidence="2">
    <name type="scientific">Klebsiella pneumoniae</name>
    <dbReference type="NCBI Taxonomy" id="573"/>
    <lineage>
        <taxon>Bacteria</taxon>
        <taxon>Pseudomonadati</taxon>
        <taxon>Pseudomonadota</taxon>
        <taxon>Gammaproteobacteria</taxon>
        <taxon>Enterobacterales</taxon>
        <taxon>Enterobacteriaceae</taxon>
        <taxon>Klebsiella/Raoultella group</taxon>
        <taxon>Klebsiella</taxon>
        <taxon>Klebsiella pneumoniae complex</taxon>
    </lineage>
</organism>
<sequence>MIKWIPPVILTIITNGIGGLVYKYRYDLLPGVNFKEHLDGLGSALASYATAMMALIFALIVILTSIDNANIQKFRAHGYLQGSLIFYFICFIQLGVTLLLSILCLSSIKTYFIASLALTVAVITLAQIILIVIQIVLLSLKS</sequence>
<feature type="transmembrane region" description="Helical" evidence="1">
    <location>
        <begin position="7"/>
        <end position="25"/>
    </location>
</feature>
<dbReference type="RefSeq" id="WP_032749558.1">
    <property type="nucleotide sequence ID" value="NZ_BIJI01000003.1"/>
</dbReference>
<dbReference type="EMBL" id="WJVX01000018">
    <property type="protein sequence ID" value="MRJ81575.1"/>
    <property type="molecule type" value="Genomic_DNA"/>
</dbReference>
<keyword evidence="1" id="KW-0812">Transmembrane</keyword>
<protein>
    <submittedName>
        <fullName evidence="2">Uncharacterized protein</fullName>
    </submittedName>
</protein>
<keyword evidence="1" id="KW-1133">Transmembrane helix</keyword>
<dbReference type="Pfam" id="PF15968">
    <property type="entry name" value="RexB"/>
    <property type="match status" value="1"/>
</dbReference>
<feature type="transmembrane region" description="Helical" evidence="1">
    <location>
        <begin position="45"/>
        <end position="63"/>
    </location>
</feature>
<keyword evidence="1" id="KW-0472">Membrane</keyword>